<dbReference type="AlphaFoldDB" id="A0A1I4V2M6"/>
<proteinExistence type="predicted"/>
<keyword evidence="2" id="KW-1185">Reference proteome</keyword>
<dbReference type="EMBL" id="FOTK01000084">
    <property type="protein sequence ID" value="SFM95230.1"/>
    <property type="molecule type" value="Genomic_DNA"/>
</dbReference>
<protein>
    <submittedName>
        <fullName evidence="1">Uncharacterized protein</fullName>
    </submittedName>
</protein>
<name>A0A1I4V2M6_9HYPH</name>
<sequence>MGDDSRAQAITGGDPALARNLRLIADALGVPVSDFYGSPIFDQEALTLLSLVQTYFSRVDPDTRKRFMQAVLATEARQSIA</sequence>
<organism evidence="1 2">
    <name type="scientific">Methylobacterium pseudosasicola</name>
    <dbReference type="NCBI Taxonomy" id="582667"/>
    <lineage>
        <taxon>Bacteria</taxon>
        <taxon>Pseudomonadati</taxon>
        <taxon>Pseudomonadota</taxon>
        <taxon>Alphaproteobacteria</taxon>
        <taxon>Hyphomicrobiales</taxon>
        <taxon>Methylobacteriaceae</taxon>
        <taxon>Methylobacterium</taxon>
    </lineage>
</organism>
<dbReference type="RefSeq" id="WP_092047307.1">
    <property type="nucleotide sequence ID" value="NZ_FOTK01000084.1"/>
</dbReference>
<gene>
    <name evidence="1" type="ORF">SAMN05192568_108413</name>
</gene>
<dbReference type="Proteomes" id="UP000199048">
    <property type="component" value="Unassembled WGS sequence"/>
</dbReference>
<accession>A0A1I4V2M6</accession>
<reference evidence="2" key="1">
    <citation type="submission" date="2016-10" db="EMBL/GenBank/DDBJ databases">
        <authorList>
            <person name="Varghese N."/>
            <person name="Submissions S."/>
        </authorList>
    </citation>
    <scope>NUCLEOTIDE SEQUENCE [LARGE SCALE GENOMIC DNA]</scope>
    <source>
        <strain evidence="2">BL36</strain>
    </source>
</reference>
<evidence type="ECO:0000313" key="1">
    <source>
        <dbReference type="EMBL" id="SFM95230.1"/>
    </source>
</evidence>
<evidence type="ECO:0000313" key="2">
    <source>
        <dbReference type="Proteomes" id="UP000199048"/>
    </source>
</evidence>